<dbReference type="Gene3D" id="3.40.50.12370">
    <property type="match status" value="1"/>
</dbReference>
<dbReference type="AlphaFoldDB" id="A0A0P0C978"/>
<evidence type="ECO:0000256" key="1">
    <source>
        <dbReference type="ARBA" id="ARBA00008791"/>
    </source>
</evidence>
<dbReference type="OrthoDB" id="936242at2"/>
<organism evidence="3 4">
    <name type="scientific">Rufibacter tibetensis</name>
    <dbReference type="NCBI Taxonomy" id="512763"/>
    <lineage>
        <taxon>Bacteria</taxon>
        <taxon>Pseudomonadati</taxon>
        <taxon>Bacteroidota</taxon>
        <taxon>Cytophagia</taxon>
        <taxon>Cytophagales</taxon>
        <taxon>Hymenobacteraceae</taxon>
        <taxon>Rufibacter</taxon>
    </lineage>
</organism>
<gene>
    <name evidence="3" type="ORF">DC20_15410</name>
</gene>
<evidence type="ECO:0000313" key="4">
    <source>
        <dbReference type="Proteomes" id="UP000061382"/>
    </source>
</evidence>
<keyword evidence="4" id="KW-1185">Reference proteome</keyword>
<dbReference type="EMBL" id="CP012643">
    <property type="protein sequence ID" value="ALJ00109.1"/>
    <property type="molecule type" value="Genomic_DNA"/>
</dbReference>
<proteinExistence type="inferred from homology"/>
<dbReference type="KEGG" id="rti:DC20_15410"/>
<dbReference type="SUPFAM" id="SSF52402">
    <property type="entry name" value="Adenine nucleotide alpha hydrolases-like"/>
    <property type="match status" value="2"/>
</dbReference>
<protein>
    <recommendedName>
        <fullName evidence="2">UspA domain-containing protein</fullName>
    </recommendedName>
</protein>
<dbReference type="PRINTS" id="PR01438">
    <property type="entry name" value="UNVRSLSTRESS"/>
</dbReference>
<evidence type="ECO:0000313" key="3">
    <source>
        <dbReference type="EMBL" id="ALJ00109.1"/>
    </source>
</evidence>
<dbReference type="Proteomes" id="UP000061382">
    <property type="component" value="Chromosome"/>
</dbReference>
<feature type="domain" description="UspA" evidence="2">
    <location>
        <begin position="154"/>
        <end position="275"/>
    </location>
</feature>
<dbReference type="PATRIC" id="fig|512763.3.peg.3388"/>
<dbReference type="InterPro" id="IPR006016">
    <property type="entry name" value="UspA"/>
</dbReference>
<dbReference type="CDD" id="cd00293">
    <property type="entry name" value="USP-like"/>
    <property type="match status" value="2"/>
</dbReference>
<dbReference type="PANTHER" id="PTHR46268">
    <property type="entry name" value="STRESS RESPONSE PROTEIN NHAX"/>
    <property type="match status" value="1"/>
</dbReference>
<dbReference type="Pfam" id="PF00582">
    <property type="entry name" value="Usp"/>
    <property type="match status" value="2"/>
</dbReference>
<reference evidence="3 4" key="1">
    <citation type="submission" date="2015-08" db="EMBL/GenBank/DDBJ databases">
        <title>Complete genome sequence of Rufibacter tibetensis strain 1351t, a radiation-resistant bacterium from tibet plateau.</title>
        <authorList>
            <person name="Dai J."/>
        </authorList>
    </citation>
    <scope>NUCLEOTIDE SEQUENCE [LARGE SCALE GENOMIC DNA]</scope>
    <source>
        <strain evidence="3 4">1351</strain>
    </source>
</reference>
<dbReference type="InterPro" id="IPR006015">
    <property type="entry name" value="Universal_stress_UspA"/>
</dbReference>
<dbReference type="RefSeq" id="WP_062544652.1">
    <property type="nucleotide sequence ID" value="NZ_CP012643.1"/>
</dbReference>
<name>A0A0P0C978_9BACT</name>
<evidence type="ECO:0000259" key="2">
    <source>
        <dbReference type="Pfam" id="PF00582"/>
    </source>
</evidence>
<sequence>MEKILCPTDFTPISQIAIDYGLELSKSLNARLVLFHSVPQSEPKRHMPVGGVPFMEPIPDPEERSQREMQLRLAKEKLFSYSQNLPHVESELQVGDINSTLPQAALEMEADFIVLAHEGLEIVFPGSVTSRIIGSVPCPVLIVPPHTAFRPLAQIVYATDLKSDSFTNIGFVIQLAAVYNAQVQFLHVLPEDAPDARTAAEAELRLICKRSVYPNLSYHIETGKKVEEIIHHFCTAQKADLLVMGSRNNNFWQLFFQSKTQDIASHAFVPLVVLPYKKQ</sequence>
<comment type="similarity">
    <text evidence="1">Belongs to the universal stress protein A family.</text>
</comment>
<feature type="domain" description="UspA" evidence="2">
    <location>
        <begin position="2"/>
        <end position="144"/>
    </location>
</feature>
<dbReference type="PANTHER" id="PTHR46268:SF6">
    <property type="entry name" value="UNIVERSAL STRESS PROTEIN UP12"/>
    <property type="match status" value="1"/>
</dbReference>
<accession>A0A0P0C978</accession>